<feature type="transmembrane region" description="Helical" evidence="8">
    <location>
        <begin position="25"/>
        <end position="45"/>
    </location>
</feature>
<keyword evidence="7 8" id="KW-0472">Membrane</keyword>
<accession>A0ABU9CHA8</accession>
<keyword evidence="6 8" id="KW-1133">Transmembrane helix</keyword>
<protein>
    <submittedName>
        <fullName evidence="9">Exosortase B</fullName>
    </submittedName>
</protein>
<dbReference type="InterPro" id="IPR013426">
    <property type="entry name" value="EpsH-like"/>
</dbReference>
<dbReference type="InterPro" id="IPR026392">
    <property type="entry name" value="Exo/Archaeosortase_dom"/>
</dbReference>
<dbReference type="NCBIfam" id="TIGR03113">
    <property type="entry name" value="exosort_XrtB"/>
    <property type="match status" value="1"/>
</dbReference>
<comment type="caution">
    <text evidence="9">The sequence shown here is derived from an EMBL/GenBank/DDBJ whole genome shotgun (WGS) entry which is preliminary data.</text>
</comment>
<keyword evidence="2" id="KW-1003">Cell membrane</keyword>
<evidence type="ECO:0000256" key="5">
    <source>
        <dbReference type="ARBA" id="ARBA00022801"/>
    </source>
</evidence>
<dbReference type="Pfam" id="PF09721">
    <property type="entry name" value="Exosortase_EpsH"/>
    <property type="match status" value="1"/>
</dbReference>
<feature type="transmembrane region" description="Helical" evidence="8">
    <location>
        <begin position="229"/>
        <end position="253"/>
    </location>
</feature>
<keyword evidence="3" id="KW-0645">Protease</keyword>
<evidence type="ECO:0000256" key="7">
    <source>
        <dbReference type="ARBA" id="ARBA00023136"/>
    </source>
</evidence>
<gene>
    <name evidence="9" type="primary">xrtB</name>
    <name evidence="9" type="ORF">AACH10_07705</name>
</gene>
<feature type="transmembrane region" description="Helical" evidence="8">
    <location>
        <begin position="86"/>
        <end position="103"/>
    </location>
</feature>
<feature type="transmembrane region" description="Helical" evidence="8">
    <location>
        <begin position="265"/>
        <end position="285"/>
    </location>
</feature>
<evidence type="ECO:0000313" key="10">
    <source>
        <dbReference type="Proteomes" id="UP001365405"/>
    </source>
</evidence>
<sequence length="299" mass="32216">MNADRPGGSVAPPGKPWEVLDRSSLATAGVLVAGWLAMFGPTYLWLADKVWATDEQGHGPIILVVSAWLLYRLWPKLAAISAPMRALTGNLLLVFGLLLYVVGRSQDVAIFEVGSQIVVLAALLIIFGGFSALRLAWFPLFFLLFMCPLPSDFVAWVTAPLKSAVSAVAANLLHWLGYPVGRSGVILNVGQYQLLVADACAGLNSLFTLEALGLLYLNLQRHDSLSRNLTLATLIVPISFAANVIRVCILVLITYHFGDEAGQGFLHGFSGMVLFLAALAMILSVDHGLEHLAKRGILK</sequence>
<keyword evidence="10" id="KW-1185">Reference proteome</keyword>
<dbReference type="InterPro" id="IPR017544">
    <property type="entry name" value="Exosortase-2"/>
</dbReference>
<feature type="transmembrane region" description="Helical" evidence="8">
    <location>
        <begin position="57"/>
        <end position="74"/>
    </location>
</feature>
<dbReference type="InterPro" id="IPR019127">
    <property type="entry name" value="Exosortase"/>
</dbReference>
<organism evidence="9 10">
    <name type="scientific">Pseudaquabacterium inlustre</name>
    <dbReference type="NCBI Taxonomy" id="2984192"/>
    <lineage>
        <taxon>Bacteria</taxon>
        <taxon>Pseudomonadati</taxon>
        <taxon>Pseudomonadota</taxon>
        <taxon>Betaproteobacteria</taxon>
        <taxon>Burkholderiales</taxon>
        <taxon>Sphaerotilaceae</taxon>
        <taxon>Pseudaquabacterium</taxon>
    </lineage>
</organism>
<proteinExistence type="predicted"/>
<evidence type="ECO:0000256" key="1">
    <source>
        <dbReference type="ARBA" id="ARBA00004651"/>
    </source>
</evidence>
<name>A0ABU9CHA8_9BURK</name>
<comment type="subcellular location">
    <subcellularLocation>
        <location evidence="1">Cell membrane</location>
        <topology evidence="1">Multi-pass membrane protein</topology>
    </subcellularLocation>
</comment>
<feature type="transmembrane region" description="Helical" evidence="8">
    <location>
        <begin position="194"/>
        <end position="217"/>
    </location>
</feature>
<evidence type="ECO:0000256" key="2">
    <source>
        <dbReference type="ARBA" id="ARBA00022475"/>
    </source>
</evidence>
<feature type="transmembrane region" description="Helical" evidence="8">
    <location>
        <begin position="115"/>
        <end position="146"/>
    </location>
</feature>
<dbReference type="NCBIfam" id="TIGR02602">
    <property type="entry name" value="8TM_EpsH"/>
    <property type="match status" value="1"/>
</dbReference>
<evidence type="ECO:0000256" key="6">
    <source>
        <dbReference type="ARBA" id="ARBA00022989"/>
    </source>
</evidence>
<reference evidence="9 10" key="1">
    <citation type="submission" date="2024-04" db="EMBL/GenBank/DDBJ databases">
        <title>Novel species of the genus Ideonella isolated from streams.</title>
        <authorList>
            <person name="Lu H."/>
        </authorList>
    </citation>
    <scope>NUCLEOTIDE SEQUENCE [LARGE SCALE GENOMIC DNA]</scope>
    <source>
        <strain evidence="9 10">DXS22W</strain>
    </source>
</reference>
<dbReference type="Proteomes" id="UP001365405">
    <property type="component" value="Unassembled WGS sequence"/>
</dbReference>
<keyword evidence="4 8" id="KW-0812">Transmembrane</keyword>
<dbReference type="EMBL" id="JBBUTH010000003">
    <property type="protein sequence ID" value="MEK8050119.1"/>
    <property type="molecule type" value="Genomic_DNA"/>
</dbReference>
<evidence type="ECO:0000313" key="9">
    <source>
        <dbReference type="EMBL" id="MEK8050119.1"/>
    </source>
</evidence>
<dbReference type="NCBIfam" id="TIGR04178">
    <property type="entry name" value="exo_archaeo"/>
    <property type="match status" value="1"/>
</dbReference>
<dbReference type="RefSeq" id="WP_341409786.1">
    <property type="nucleotide sequence ID" value="NZ_JBBUTH010000003.1"/>
</dbReference>
<evidence type="ECO:0000256" key="8">
    <source>
        <dbReference type="SAM" id="Phobius"/>
    </source>
</evidence>
<evidence type="ECO:0000256" key="4">
    <source>
        <dbReference type="ARBA" id="ARBA00022692"/>
    </source>
</evidence>
<keyword evidence="5" id="KW-0378">Hydrolase</keyword>
<evidence type="ECO:0000256" key="3">
    <source>
        <dbReference type="ARBA" id="ARBA00022670"/>
    </source>
</evidence>